<reference evidence="2" key="1">
    <citation type="submission" date="2013-02" db="EMBL/GenBank/DDBJ databases">
        <authorList>
            <person name="Hughes D."/>
        </authorList>
    </citation>
    <scope>NUCLEOTIDE SEQUENCE</scope>
    <source>
        <strain>Durham</strain>
        <strain evidence="2">NC isolate 2 -- Noor lab</strain>
    </source>
</reference>
<dbReference type="EnsemblMetazoa" id="MESCA003824-RA">
    <property type="protein sequence ID" value="MESCA003824-PA"/>
    <property type="gene ID" value="MESCA003824"/>
</dbReference>
<dbReference type="AlphaFoldDB" id="T1GK13"/>
<dbReference type="EMBL" id="CAQQ02163387">
    <property type="status" value="NOT_ANNOTATED_CDS"/>
    <property type="molecule type" value="Genomic_DNA"/>
</dbReference>
<evidence type="ECO:0000313" key="1">
    <source>
        <dbReference type="EnsemblMetazoa" id="MESCA003824-PA"/>
    </source>
</evidence>
<proteinExistence type="predicted"/>
<dbReference type="Proteomes" id="UP000015102">
    <property type="component" value="Unassembled WGS sequence"/>
</dbReference>
<dbReference type="HOGENOM" id="CLU_1818012_0_0_1"/>
<name>T1GK13_MEGSC</name>
<sequence>MEKYLNMVYLLEGANEALKRSKEIIKDQELNPLLSSEGTNGGTACHCEKRKLSDGPTSVHKRFQKPSTSAKIRVVANEKQAGKTKTEKSLMRWREKGLVLEIKSTPHSPLNIGFLWEREKVKRVGRTIRFYAFRGVLLMDCL</sequence>
<organism evidence="1 2">
    <name type="scientific">Megaselia scalaris</name>
    <name type="common">Humpbacked fly</name>
    <name type="synonym">Phora scalaris</name>
    <dbReference type="NCBI Taxonomy" id="36166"/>
    <lineage>
        <taxon>Eukaryota</taxon>
        <taxon>Metazoa</taxon>
        <taxon>Ecdysozoa</taxon>
        <taxon>Arthropoda</taxon>
        <taxon>Hexapoda</taxon>
        <taxon>Insecta</taxon>
        <taxon>Pterygota</taxon>
        <taxon>Neoptera</taxon>
        <taxon>Endopterygota</taxon>
        <taxon>Diptera</taxon>
        <taxon>Brachycera</taxon>
        <taxon>Muscomorpha</taxon>
        <taxon>Platypezoidea</taxon>
        <taxon>Phoridae</taxon>
        <taxon>Megaseliini</taxon>
        <taxon>Megaselia</taxon>
    </lineage>
</organism>
<keyword evidence="2" id="KW-1185">Reference proteome</keyword>
<accession>T1GK13</accession>
<protein>
    <submittedName>
        <fullName evidence="1">Uncharacterized protein</fullName>
    </submittedName>
</protein>
<evidence type="ECO:0000313" key="2">
    <source>
        <dbReference type="Proteomes" id="UP000015102"/>
    </source>
</evidence>
<reference evidence="1" key="2">
    <citation type="submission" date="2015-06" db="UniProtKB">
        <authorList>
            <consortium name="EnsemblMetazoa"/>
        </authorList>
    </citation>
    <scope>IDENTIFICATION</scope>
</reference>